<dbReference type="InterPro" id="IPR055348">
    <property type="entry name" value="DctQ"/>
</dbReference>
<comment type="caution">
    <text evidence="9">The sequence shown here is derived from an EMBL/GenBank/DDBJ whole genome shotgun (WGS) entry which is preliminary data.</text>
</comment>
<gene>
    <name evidence="9" type="ORF">J2Z17_003216</name>
</gene>
<sequence>MSRTIFLLTGLADRLSRLLAFVAGIGVILMMVHVCADVVARVITGASLPATVEIVSYYYMIIVAFLPLAWVEWKEQMVSVEIIEFLLSPGLRRASDAAVALLSTVIYGVMTYATWATAMKNFHTGTFVVALQTKIVTWPGYILPTLGFALAALITAIRLFQLASGTERPLRTGDVAA</sequence>
<protein>
    <recommendedName>
        <fullName evidence="7">TRAP transporter small permease protein</fullName>
    </recommendedName>
</protein>
<feature type="transmembrane region" description="Helical" evidence="7">
    <location>
        <begin position="94"/>
        <end position="118"/>
    </location>
</feature>
<evidence type="ECO:0000256" key="5">
    <source>
        <dbReference type="ARBA" id="ARBA00022989"/>
    </source>
</evidence>
<evidence type="ECO:0000313" key="10">
    <source>
        <dbReference type="Proteomes" id="UP000759443"/>
    </source>
</evidence>
<evidence type="ECO:0000313" key="9">
    <source>
        <dbReference type="EMBL" id="MBP1851768.1"/>
    </source>
</evidence>
<evidence type="ECO:0000256" key="6">
    <source>
        <dbReference type="ARBA" id="ARBA00023136"/>
    </source>
</evidence>
<comment type="subcellular location">
    <subcellularLocation>
        <location evidence="7">Cell inner membrane</location>
        <topology evidence="7">Multi-pass membrane protein</topology>
    </subcellularLocation>
    <subcellularLocation>
        <location evidence="1">Cell membrane</location>
        <topology evidence="1">Multi-pass membrane protein</topology>
    </subcellularLocation>
</comment>
<proteinExistence type="inferred from homology"/>
<organism evidence="9 10">
    <name type="scientific">Rhizobium halophytocola</name>
    <dbReference type="NCBI Taxonomy" id="735519"/>
    <lineage>
        <taxon>Bacteria</taxon>
        <taxon>Pseudomonadati</taxon>
        <taxon>Pseudomonadota</taxon>
        <taxon>Alphaproteobacteria</taxon>
        <taxon>Hyphomicrobiales</taxon>
        <taxon>Rhizobiaceae</taxon>
        <taxon>Rhizobium/Agrobacterium group</taxon>
        <taxon>Rhizobium</taxon>
    </lineage>
</organism>
<comment type="function">
    <text evidence="7">Part of the tripartite ATP-independent periplasmic (TRAP) transport system.</text>
</comment>
<keyword evidence="3" id="KW-1003">Cell membrane</keyword>
<feature type="transmembrane region" description="Helical" evidence="7">
    <location>
        <begin position="21"/>
        <end position="43"/>
    </location>
</feature>
<feature type="transmembrane region" description="Helical" evidence="7">
    <location>
        <begin position="138"/>
        <end position="160"/>
    </location>
</feature>
<dbReference type="RefSeq" id="WP_209946611.1">
    <property type="nucleotide sequence ID" value="NZ_JAGGJU010000008.1"/>
</dbReference>
<name>A0ABS4E1D9_9HYPH</name>
<evidence type="ECO:0000256" key="2">
    <source>
        <dbReference type="ARBA" id="ARBA00022448"/>
    </source>
</evidence>
<keyword evidence="4 7" id="KW-0812">Transmembrane</keyword>
<feature type="domain" description="Tripartite ATP-independent periplasmic transporters DctQ component" evidence="8">
    <location>
        <begin position="30"/>
        <end position="163"/>
    </location>
</feature>
<evidence type="ECO:0000256" key="3">
    <source>
        <dbReference type="ARBA" id="ARBA00022475"/>
    </source>
</evidence>
<evidence type="ECO:0000256" key="1">
    <source>
        <dbReference type="ARBA" id="ARBA00004651"/>
    </source>
</evidence>
<comment type="subunit">
    <text evidence="7">The complex comprises the extracytoplasmic solute receptor protein and the two transmembrane proteins.</text>
</comment>
<dbReference type="Pfam" id="PF04290">
    <property type="entry name" value="DctQ"/>
    <property type="match status" value="1"/>
</dbReference>
<dbReference type="EMBL" id="JAGGJU010000008">
    <property type="protein sequence ID" value="MBP1851768.1"/>
    <property type="molecule type" value="Genomic_DNA"/>
</dbReference>
<evidence type="ECO:0000256" key="4">
    <source>
        <dbReference type="ARBA" id="ARBA00022692"/>
    </source>
</evidence>
<comment type="similarity">
    <text evidence="7">Belongs to the TRAP transporter small permease family.</text>
</comment>
<keyword evidence="7" id="KW-0997">Cell inner membrane</keyword>
<evidence type="ECO:0000256" key="7">
    <source>
        <dbReference type="RuleBase" id="RU369079"/>
    </source>
</evidence>
<keyword evidence="10" id="KW-1185">Reference proteome</keyword>
<accession>A0ABS4E1D9</accession>
<feature type="transmembrane region" description="Helical" evidence="7">
    <location>
        <begin position="55"/>
        <end position="73"/>
    </location>
</feature>
<keyword evidence="2 7" id="KW-0813">Transport</keyword>
<reference evidence="9 10" key="1">
    <citation type="submission" date="2021-03" db="EMBL/GenBank/DDBJ databases">
        <title>Genomic Encyclopedia of Type Strains, Phase IV (KMG-IV): sequencing the most valuable type-strain genomes for metagenomic binning, comparative biology and taxonomic classification.</title>
        <authorList>
            <person name="Goeker M."/>
        </authorList>
    </citation>
    <scope>NUCLEOTIDE SEQUENCE [LARGE SCALE GENOMIC DNA]</scope>
    <source>
        <strain evidence="9 10">DSM 21600</strain>
    </source>
</reference>
<evidence type="ECO:0000259" key="8">
    <source>
        <dbReference type="Pfam" id="PF04290"/>
    </source>
</evidence>
<keyword evidence="6 7" id="KW-0472">Membrane</keyword>
<dbReference type="Proteomes" id="UP000759443">
    <property type="component" value="Unassembled WGS sequence"/>
</dbReference>
<keyword evidence="5 7" id="KW-1133">Transmembrane helix</keyword>